<reference evidence="10" key="1">
    <citation type="submission" date="2016-10" db="EMBL/GenBank/DDBJ databases">
        <authorList>
            <person name="Varghese N."/>
            <person name="Submissions S."/>
        </authorList>
    </citation>
    <scope>NUCLEOTIDE SEQUENCE [LARGE SCALE GENOMIC DNA]</scope>
    <source>
        <strain evidence="10">CGMCC 1.7738</strain>
    </source>
</reference>
<evidence type="ECO:0000256" key="3">
    <source>
        <dbReference type="ARBA" id="ARBA00022679"/>
    </source>
</evidence>
<feature type="region of interest" description="Disordered" evidence="7">
    <location>
        <begin position="263"/>
        <end position="307"/>
    </location>
</feature>
<gene>
    <name evidence="9" type="ORF">SAMN04487950_4432</name>
</gene>
<dbReference type="Gene3D" id="3.40.50.150">
    <property type="entry name" value="Vaccinia Virus protein VP39"/>
    <property type="match status" value="1"/>
</dbReference>
<keyword evidence="4" id="KW-0949">S-adenosyl-L-methionine</keyword>
<proteinExistence type="predicted"/>
<dbReference type="PANTHER" id="PTHR33841">
    <property type="entry name" value="DNA METHYLTRANSFERASE YEEA-RELATED"/>
    <property type="match status" value="1"/>
</dbReference>
<protein>
    <recommendedName>
        <fullName evidence="1">site-specific DNA-methyltransferase (adenine-specific)</fullName>
        <ecNumber evidence="1">2.1.1.72</ecNumber>
    </recommendedName>
</protein>
<dbReference type="Pfam" id="PF07669">
    <property type="entry name" value="Eco57I"/>
    <property type="match status" value="1"/>
</dbReference>
<evidence type="ECO:0000256" key="5">
    <source>
        <dbReference type="ARBA" id="ARBA00047942"/>
    </source>
</evidence>
<dbReference type="PANTHER" id="PTHR33841:SF1">
    <property type="entry name" value="DNA METHYLTRANSFERASE A"/>
    <property type="match status" value="1"/>
</dbReference>
<dbReference type="PRINTS" id="PR00507">
    <property type="entry name" value="N12N6MTFRASE"/>
</dbReference>
<dbReference type="NCBIfam" id="NF033454">
    <property type="entry name" value="BREX_5_MTaseX"/>
    <property type="match status" value="1"/>
</dbReference>
<evidence type="ECO:0000256" key="2">
    <source>
        <dbReference type="ARBA" id="ARBA00022603"/>
    </source>
</evidence>
<evidence type="ECO:0000256" key="1">
    <source>
        <dbReference type="ARBA" id="ARBA00011900"/>
    </source>
</evidence>
<sequence length="1409" mass="161141">MSNQSTPLTKAQLDKPEREHLEKVVTELREIVESDIQYQLEHAYELNSADGGDELSGEVKTKRRDLEKAVEREDDDGTWEEKFERYVMGVGYTIINRLTAIRCMEVRGFIDRPVTQFGASGTTPAAEKLENEKYLSPDEAKIEAYNKVCDNLANEIEILFDADSPYSIIEPDVDIFEELCRKLDKVPEEVWRADDVLGWIYEYYNSSKLEELRRKGDYQGLDPEDVPAANQFYTPHWVVRMLTDNSLSKMYLESRGDLISTIERQESLTPEERKSRDPSTSESPSLADFSTYLVPTEEPESTPEIKSPEDIRVIDPACGSGHFLLYAFDVLERIWREEYPNLDKKSIPEKILKHNLYGVDLDLRACQLATFNLYLKARSRAEAEGIDEFHMPSVGIVCADANIANIESAPEVFDEIAGDRPDVRAALEEILDAFEEVHGLGSLLDVRGTLKEEFTTKEQPTIQESIDGPGSLTTFLENLHSKVANRRSGDSFIARDLKSFLRTLVILSQDYDVALMNPPYGSGNRMPDEVHNYVEDHYKYKPEFYINFFEVCENIVRDNGRIGMIVPRTFMFKRTFEDFREDFIGDRGSFDFLAEYGIGVLDKATVRTAGTVVRTKQAQDATADFYRLHDVKKGEKESKFTESAFSQSNGDSEIQRRYRRDINEFSMVPGAPLSYWVPKEIRSIYKLDTSFDASNARTDQKSLGAVKQGLATANNARYLRQFWETSGDGWVPFAKGGSDAWILPRVTRNVWWGENGKDVKRYDGSYPRSEEYYFSNALTYTNIKEGGKRFGYLHESSIFGTAGQAFLPDRAIWEALAYSNSNLATYLMLTLTTGRHWQVGEVSKIPWDTELEQVDRLGDLAREILGLLLTLRENDFISPYYTGPLLLNLLGHEEPLYAEDHPHRALKEEITISQPTVSSNSPSIPELGVSAAKFESKIEKEIHQKANQIDDLLFNHFGINKNRREEILREIALRTNEDPRESSDFDPEAITEPGDNFEELIKDLLLHIVLKIVREDDDGIVPLSTEDSLETPLISRVEDEFVQIFGEKAEDRLAEVDQVLGERQPDEGAYPNVKSWLKTNLFEYHLKKFSNRPILWRLTTKRLVSDPSVEGFACLIDYHQLDSGVFDRIESRYLEPLKAEYRDRRNVADQRRTDNNLTTTEQAEAAEDYERYESALAQISEFQEAALELGSPHSPERDEDVALLADELKPQVVEFRKRTTERLETLDKLVKEMDREDVEDHFSPTFLERVNENRDEWLDALKELETACKAYSQQSDETAEAHLYDLFPYFNDLVGSTHYGSNGIFFMNYYFSKGESFLDAGEPRKGLEGEARLLAELAAETDNDVELGEEIMVRCNELSKALPSEWQERALEEVLSSGYSPVKNHGVVINIRPLAEQKIVPEVVEDKVL</sequence>
<dbReference type="EMBL" id="FOTC01000010">
    <property type="protein sequence ID" value="SFL63492.1"/>
    <property type="molecule type" value="Genomic_DNA"/>
</dbReference>
<dbReference type="SUPFAM" id="SSF53335">
    <property type="entry name" value="S-adenosyl-L-methionine-dependent methyltransferases"/>
    <property type="match status" value="1"/>
</dbReference>
<keyword evidence="6" id="KW-0175">Coiled coil</keyword>
<evidence type="ECO:0000313" key="10">
    <source>
        <dbReference type="Proteomes" id="UP000199607"/>
    </source>
</evidence>
<dbReference type="InterPro" id="IPR029063">
    <property type="entry name" value="SAM-dependent_MTases_sf"/>
</dbReference>
<evidence type="ECO:0000259" key="8">
    <source>
        <dbReference type="Pfam" id="PF07669"/>
    </source>
</evidence>
<evidence type="ECO:0000256" key="4">
    <source>
        <dbReference type="ARBA" id="ARBA00022691"/>
    </source>
</evidence>
<comment type="catalytic activity">
    <reaction evidence="5">
        <text>a 2'-deoxyadenosine in DNA + S-adenosyl-L-methionine = an N(6)-methyl-2'-deoxyadenosine in DNA + S-adenosyl-L-homocysteine + H(+)</text>
        <dbReference type="Rhea" id="RHEA:15197"/>
        <dbReference type="Rhea" id="RHEA-COMP:12418"/>
        <dbReference type="Rhea" id="RHEA-COMP:12419"/>
        <dbReference type="ChEBI" id="CHEBI:15378"/>
        <dbReference type="ChEBI" id="CHEBI:57856"/>
        <dbReference type="ChEBI" id="CHEBI:59789"/>
        <dbReference type="ChEBI" id="CHEBI:90615"/>
        <dbReference type="ChEBI" id="CHEBI:90616"/>
        <dbReference type="EC" id="2.1.1.72"/>
    </reaction>
</comment>
<evidence type="ECO:0000256" key="7">
    <source>
        <dbReference type="SAM" id="MobiDB-lite"/>
    </source>
</evidence>
<name>A0A1I4JA80_9EURY</name>
<organism evidence="9 10">
    <name type="scientific">Halogranum rubrum</name>
    <dbReference type="NCBI Taxonomy" id="553466"/>
    <lineage>
        <taxon>Archaea</taxon>
        <taxon>Methanobacteriati</taxon>
        <taxon>Methanobacteriota</taxon>
        <taxon>Stenosarchaea group</taxon>
        <taxon>Halobacteria</taxon>
        <taxon>Halobacteriales</taxon>
        <taxon>Haloferacaceae</taxon>
    </lineage>
</organism>
<dbReference type="InterPro" id="IPR050953">
    <property type="entry name" value="N4_N6_ade-DNA_methylase"/>
</dbReference>
<dbReference type="GO" id="GO:0032259">
    <property type="term" value="P:methylation"/>
    <property type="evidence" value="ECO:0007669"/>
    <property type="project" value="UniProtKB-KW"/>
</dbReference>
<dbReference type="Proteomes" id="UP000199607">
    <property type="component" value="Unassembled WGS sequence"/>
</dbReference>
<feature type="domain" description="Type II methyltransferase M.TaqI-like" evidence="8">
    <location>
        <begin position="354"/>
        <end position="586"/>
    </location>
</feature>
<dbReference type="GO" id="GO:0006304">
    <property type="term" value="P:DNA modification"/>
    <property type="evidence" value="ECO:0007669"/>
    <property type="project" value="InterPro"/>
</dbReference>
<evidence type="ECO:0000313" key="9">
    <source>
        <dbReference type="EMBL" id="SFL63492.1"/>
    </source>
</evidence>
<dbReference type="RefSeq" id="WP_143085793.1">
    <property type="nucleotide sequence ID" value="NZ_FOTC01000010.1"/>
</dbReference>
<dbReference type="PROSITE" id="PS00092">
    <property type="entry name" value="N6_MTASE"/>
    <property type="match status" value="1"/>
</dbReference>
<dbReference type="STRING" id="553466.SAMN04487950_4432"/>
<feature type="coiled-coil region" evidence="6">
    <location>
        <begin position="1216"/>
        <end position="1281"/>
    </location>
</feature>
<dbReference type="EC" id="2.1.1.72" evidence="1"/>
<keyword evidence="3 9" id="KW-0808">Transferase</keyword>
<dbReference type="InterPro" id="IPR011639">
    <property type="entry name" value="MethylTrfase_TaqI-like_dom"/>
</dbReference>
<accession>A0A1I4JA80</accession>
<dbReference type="InterPro" id="IPR002052">
    <property type="entry name" value="DNA_methylase_N6_adenine_CS"/>
</dbReference>
<keyword evidence="10" id="KW-1185">Reference proteome</keyword>
<dbReference type="GO" id="GO:0003676">
    <property type="term" value="F:nucleic acid binding"/>
    <property type="evidence" value="ECO:0007669"/>
    <property type="project" value="InterPro"/>
</dbReference>
<keyword evidence="2 9" id="KW-0489">Methyltransferase</keyword>
<dbReference type="GO" id="GO:0009007">
    <property type="term" value="F:site-specific DNA-methyltransferase (adenine-specific) activity"/>
    <property type="evidence" value="ECO:0007669"/>
    <property type="project" value="UniProtKB-EC"/>
</dbReference>
<evidence type="ECO:0000256" key="6">
    <source>
        <dbReference type="SAM" id="Coils"/>
    </source>
</evidence>
<feature type="compositionally biased region" description="Basic and acidic residues" evidence="7">
    <location>
        <begin position="263"/>
        <end position="279"/>
    </location>
</feature>